<dbReference type="HOGENOM" id="CLU_1594902_0_0_1"/>
<keyword evidence="3" id="KW-1185">Reference proteome</keyword>
<evidence type="ECO:0000313" key="3">
    <source>
        <dbReference type="Proteomes" id="UP000006753"/>
    </source>
</evidence>
<name>K1WD73_MARBU</name>
<feature type="region of interest" description="Disordered" evidence="1">
    <location>
        <begin position="1"/>
        <end position="22"/>
    </location>
</feature>
<dbReference type="AlphaFoldDB" id="K1WD73"/>
<dbReference type="InParanoid" id="K1WD73"/>
<evidence type="ECO:0000256" key="1">
    <source>
        <dbReference type="SAM" id="MobiDB-lite"/>
    </source>
</evidence>
<feature type="compositionally biased region" description="Polar residues" evidence="1">
    <location>
        <begin position="7"/>
        <end position="22"/>
    </location>
</feature>
<dbReference type="KEGG" id="mbe:MBM_06566"/>
<reference evidence="2 3" key="1">
    <citation type="journal article" date="2012" name="BMC Genomics">
        <title>Sequencing the genome of Marssonina brunnea reveals fungus-poplar co-evolution.</title>
        <authorList>
            <person name="Zhu S."/>
            <person name="Cao Y.-Z."/>
            <person name="Jiang C."/>
            <person name="Tan B.-Y."/>
            <person name="Wang Z."/>
            <person name="Feng S."/>
            <person name="Zhang L."/>
            <person name="Su X.-H."/>
            <person name="Brejova B."/>
            <person name="Vinar T."/>
            <person name="Xu M."/>
            <person name="Wang M.-X."/>
            <person name="Zhang S.-G."/>
            <person name="Huang M.-R."/>
            <person name="Wu R."/>
            <person name="Zhou Y."/>
        </authorList>
    </citation>
    <scope>NUCLEOTIDE SEQUENCE [LARGE SCALE GENOMIC DNA]</scope>
    <source>
        <strain evidence="2 3">MB_m1</strain>
    </source>
</reference>
<accession>K1WD73</accession>
<gene>
    <name evidence="2" type="ORF">MBM_06566</name>
</gene>
<proteinExistence type="predicted"/>
<protein>
    <submittedName>
        <fullName evidence="2">Uncharacterized protein</fullName>
    </submittedName>
</protein>
<organism evidence="2 3">
    <name type="scientific">Marssonina brunnea f. sp. multigermtubi (strain MB_m1)</name>
    <name type="common">Marssonina leaf spot fungus</name>
    <dbReference type="NCBI Taxonomy" id="1072389"/>
    <lineage>
        <taxon>Eukaryota</taxon>
        <taxon>Fungi</taxon>
        <taxon>Dikarya</taxon>
        <taxon>Ascomycota</taxon>
        <taxon>Pezizomycotina</taxon>
        <taxon>Leotiomycetes</taxon>
        <taxon>Helotiales</taxon>
        <taxon>Drepanopezizaceae</taxon>
        <taxon>Drepanopeziza</taxon>
    </lineage>
</organism>
<dbReference type="EMBL" id="JH921442">
    <property type="protein sequence ID" value="EKD15350.1"/>
    <property type="molecule type" value="Genomic_DNA"/>
</dbReference>
<sequence>MPKFSLAFSSPHSQSCSDGSKNETGLMKPTVCLHIQNLDNRLEDDEKNQHAGRLKNSYICVAGIIPARSNTNKQRIKKTVKSSEISEERRHFCTHLLEGNQSRAVDELIGNTNNNNNNSICFLSIVVENHAFSINGYMATTSITAARLPSLSLSRQLKTPSPSKTPR</sequence>
<evidence type="ECO:0000313" key="2">
    <source>
        <dbReference type="EMBL" id="EKD15350.1"/>
    </source>
</evidence>
<dbReference type="Proteomes" id="UP000006753">
    <property type="component" value="Unassembled WGS sequence"/>
</dbReference>